<protein>
    <submittedName>
        <fullName evidence="1">Uncharacterized protein</fullName>
    </submittedName>
</protein>
<name>K3XTH8_SETIT</name>
<reference evidence="2" key="1">
    <citation type="journal article" date="2012" name="Nat. Biotechnol.">
        <title>Reference genome sequence of the model plant Setaria.</title>
        <authorList>
            <person name="Bennetzen J.L."/>
            <person name="Schmutz J."/>
            <person name="Wang H."/>
            <person name="Percifield R."/>
            <person name="Hawkins J."/>
            <person name="Pontaroli A.C."/>
            <person name="Estep M."/>
            <person name="Feng L."/>
            <person name="Vaughn J.N."/>
            <person name="Grimwood J."/>
            <person name="Jenkins J."/>
            <person name="Barry K."/>
            <person name="Lindquist E."/>
            <person name="Hellsten U."/>
            <person name="Deshpande S."/>
            <person name="Wang X."/>
            <person name="Wu X."/>
            <person name="Mitros T."/>
            <person name="Triplett J."/>
            <person name="Yang X."/>
            <person name="Ye C.Y."/>
            <person name="Mauro-Herrera M."/>
            <person name="Wang L."/>
            <person name="Li P."/>
            <person name="Sharma M."/>
            <person name="Sharma R."/>
            <person name="Ronald P.C."/>
            <person name="Panaud O."/>
            <person name="Kellogg E.A."/>
            <person name="Brutnell T.P."/>
            <person name="Doust A.N."/>
            <person name="Tuskan G.A."/>
            <person name="Rokhsar D."/>
            <person name="Devos K.M."/>
        </authorList>
    </citation>
    <scope>NUCLEOTIDE SEQUENCE [LARGE SCALE GENOMIC DNA]</scope>
    <source>
        <strain evidence="2">cv. Yugu1</strain>
    </source>
</reference>
<accession>K3XTH8</accession>
<dbReference type="Proteomes" id="UP000004995">
    <property type="component" value="Unassembled WGS sequence"/>
</dbReference>
<dbReference type="EMBL" id="AGNK02002746">
    <property type="status" value="NOT_ANNOTATED_CDS"/>
    <property type="molecule type" value="Genomic_DNA"/>
</dbReference>
<organism evidence="1 2">
    <name type="scientific">Setaria italica</name>
    <name type="common">Foxtail millet</name>
    <name type="synonym">Panicum italicum</name>
    <dbReference type="NCBI Taxonomy" id="4555"/>
    <lineage>
        <taxon>Eukaryota</taxon>
        <taxon>Viridiplantae</taxon>
        <taxon>Streptophyta</taxon>
        <taxon>Embryophyta</taxon>
        <taxon>Tracheophyta</taxon>
        <taxon>Spermatophyta</taxon>
        <taxon>Magnoliopsida</taxon>
        <taxon>Liliopsida</taxon>
        <taxon>Poales</taxon>
        <taxon>Poaceae</taxon>
        <taxon>PACMAD clade</taxon>
        <taxon>Panicoideae</taxon>
        <taxon>Panicodae</taxon>
        <taxon>Paniceae</taxon>
        <taxon>Cenchrinae</taxon>
        <taxon>Setaria</taxon>
    </lineage>
</organism>
<dbReference type="InParanoid" id="K3XTH8"/>
<reference evidence="1" key="2">
    <citation type="submission" date="2018-08" db="UniProtKB">
        <authorList>
            <consortium name="EnsemblPlants"/>
        </authorList>
    </citation>
    <scope>IDENTIFICATION</scope>
    <source>
        <strain evidence="1">Yugu1</strain>
    </source>
</reference>
<keyword evidence="2" id="KW-1185">Reference proteome</keyword>
<dbReference type="HOGENOM" id="CLU_3320948_0_0_1"/>
<evidence type="ECO:0000313" key="2">
    <source>
        <dbReference type="Proteomes" id="UP000004995"/>
    </source>
</evidence>
<proteinExistence type="predicted"/>
<dbReference type="AlphaFoldDB" id="K3XTH8"/>
<sequence length="39" mass="4464">MIQPGEDSKQDMWSVLYDPCDRGLQRKSYSACFVIIILG</sequence>
<dbReference type="EnsemblPlants" id="KQL03313">
    <property type="protein sequence ID" value="KQL03313"/>
    <property type="gene ID" value="SETIT_005235mg"/>
</dbReference>
<evidence type="ECO:0000313" key="1">
    <source>
        <dbReference type="EnsemblPlants" id="KQL03313"/>
    </source>
</evidence>
<dbReference type="Gramene" id="KQL03313">
    <property type="protein sequence ID" value="KQL03313"/>
    <property type="gene ID" value="SETIT_005235mg"/>
</dbReference>